<dbReference type="Pfam" id="PF07690">
    <property type="entry name" value="MFS_1"/>
    <property type="match status" value="1"/>
</dbReference>
<dbReference type="PANTHER" id="PTHR23513">
    <property type="entry name" value="INTEGRAL MEMBRANE EFFLUX PROTEIN-RELATED"/>
    <property type="match status" value="1"/>
</dbReference>
<evidence type="ECO:0000313" key="8">
    <source>
        <dbReference type="Proteomes" id="UP000198582"/>
    </source>
</evidence>
<sequence length="411" mass="42039">MNDTKRAPFAVALRVREYRALWSAEALSVFGDQVARVALALLVYARTNSAALTALTYALTFLFALAGGFLLSGLADRFPRRTVIVVTDLVRAVLAAAMAVPGLPLWVLWSLIAVLTMAAAPFKAGQLALLRDVLPRDAYQAGLGLRQVSSQIAQVAGFGLGGALVTLWGAGTSLLLNGATFLISAIIVRRWVSARPPARSERAKPGGAGGVRADGRLAAIFVLASLTGLLVVPEGLAAPFASTVGIGAFGVGLLMAADPVGSVLGGLWAGARSSTEVPSLRAVVGPAVLAGVPLALCAVYANAWVAAVLWAICGMFSTVYLIRMQAVAAEVIPKERLGGVMGRLSTYLQTSQGVAIAGAGVVADRINPVSTVALSGGLAIASAVGAGVVWRAARPRQARTAADEPAPVGMA</sequence>
<dbReference type="InterPro" id="IPR036259">
    <property type="entry name" value="MFS_trans_sf"/>
</dbReference>
<dbReference type="STRING" id="394193.SAMN04489732_13125"/>
<dbReference type="SUPFAM" id="SSF103473">
    <property type="entry name" value="MFS general substrate transporter"/>
    <property type="match status" value="1"/>
</dbReference>
<evidence type="ECO:0000313" key="7">
    <source>
        <dbReference type="EMBL" id="SEP53786.1"/>
    </source>
</evidence>
<organism evidence="7 8">
    <name type="scientific">Amycolatopsis saalfeldensis</name>
    <dbReference type="NCBI Taxonomy" id="394193"/>
    <lineage>
        <taxon>Bacteria</taxon>
        <taxon>Bacillati</taxon>
        <taxon>Actinomycetota</taxon>
        <taxon>Actinomycetes</taxon>
        <taxon>Pseudonocardiales</taxon>
        <taxon>Pseudonocardiaceae</taxon>
        <taxon>Amycolatopsis</taxon>
    </lineage>
</organism>
<dbReference type="OrthoDB" id="3287459at2"/>
<evidence type="ECO:0000256" key="4">
    <source>
        <dbReference type="ARBA" id="ARBA00022989"/>
    </source>
</evidence>
<feature type="transmembrane region" description="Helical" evidence="6">
    <location>
        <begin position="369"/>
        <end position="390"/>
    </location>
</feature>
<name>A0A1H8YNQ9_9PSEU</name>
<dbReference type="GO" id="GO:0005886">
    <property type="term" value="C:plasma membrane"/>
    <property type="evidence" value="ECO:0007669"/>
    <property type="project" value="UniProtKB-SubCell"/>
</dbReference>
<keyword evidence="2" id="KW-1003">Cell membrane</keyword>
<proteinExistence type="predicted"/>
<keyword evidence="4 6" id="KW-1133">Transmembrane helix</keyword>
<keyword evidence="8" id="KW-1185">Reference proteome</keyword>
<dbReference type="Gene3D" id="1.20.1250.20">
    <property type="entry name" value="MFS general substrate transporter like domains"/>
    <property type="match status" value="1"/>
</dbReference>
<dbReference type="EMBL" id="FOEF01000031">
    <property type="protein sequence ID" value="SEP53786.1"/>
    <property type="molecule type" value="Genomic_DNA"/>
</dbReference>
<evidence type="ECO:0000256" key="5">
    <source>
        <dbReference type="ARBA" id="ARBA00023136"/>
    </source>
</evidence>
<dbReference type="AlphaFoldDB" id="A0A1H8YNQ9"/>
<evidence type="ECO:0000256" key="2">
    <source>
        <dbReference type="ARBA" id="ARBA00022475"/>
    </source>
</evidence>
<protein>
    <submittedName>
        <fullName evidence="7">Predicted arabinose efflux permease, MFS family</fullName>
    </submittedName>
</protein>
<feature type="transmembrane region" description="Helical" evidence="6">
    <location>
        <begin position="280"/>
        <end position="301"/>
    </location>
</feature>
<dbReference type="InterPro" id="IPR022324">
    <property type="entry name" value="Bacilysin_exporter_BacE_put"/>
</dbReference>
<dbReference type="InterPro" id="IPR011701">
    <property type="entry name" value="MFS"/>
</dbReference>
<keyword evidence="3 6" id="KW-0812">Transmembrane</keyword>
<keyword evidence="5 6" id="KW-0472">Membrane</keyword>
<feature type="transmembrane region" description="Helical" evidence="6">
    <location>
        <begin position="50"/>
        <end position="71"/>
    </location>
</feature>
<dbReference type="PANTHER" id="PTHR23513:SF11">
    <property type="entry name" value="STAPHYLOFERRIN A TRANSPORTER"/>
    <property type="match status" value="1"/>
</dbReference>
<evidence type="ECO:0000256" key="6">
    <source>
        <dbReference type="SAM" id="Phobius"/>
    </source>
</evidence>
<dbReference type="PRINTS" id="PR01988">
    <property type="entry name" value="EXPORTERBACE"/>
</dbReference>
<feature type="transmembrane region" description="Helical" evidence="6">
    <location>
        <begin position="244"/>
        <end position="268"/>
    </location>
</feature>
<dbReference type="Proteomes" id="UP000198582">
    <property type="component" value="Unassembled WGS sequence"/>
</dbReference>
<dbReference type="RefSeq" id="WP_091628655.1">
    <property type="nucleotide sequence ID" value="NZ_FOEF01000031.1"/>
</dbReference>
<reference evidence="7 8" key="1">
    <citation type="submission" date="2016-10" db="EMBL/GenBank/DDBJ databases">
        <authorList>
            <person name="de Groot N.N."/>
        </authorList>
    </citation>
    <scope>NUCLEOTIDE SEQUENCE [LARGE SCALE GENOMIC DNA]</scope>
    <source>
        <strain evidence="7 8">DSM 44993</strain>
    </source>
</reference>
<dbReference type="CDD" id="cd06173">
    <property type="entry name" value="MFS_MefA_like"/>
    <property type="match status" value="1"/>
</dbReference>
<gene>
    <name evidence="7" type="ORF">SAMN04489732_13125</name>
</gene>
<comment type="subcellular location">
    <subcellularLocation>
        <location evidence="1">Cell membrane</location>
        <topology evidence="1">Multi-pass membrane protein</topology>
    </subcellularLocation>
</comment>
<dbReference type="GO" id="GO:0022857">
    <property type="term" value="F:transmembrane transporter activity"/>
    <property type="evidence" value="ECO:0007669"/>
    <property type="project" value="InterPro"/>
</dbReference>
<feature type="transmembrane region" description="Helical" evidence="6">
    <location>
        <begin position="213"/>
        <end position="232"/>
    </location>
</feature>
<feature type="transmembrane region" description="Helical" evidence="6">
    <location>
        <begin position="174"/>
        <end position="192"/>
    </location>
</feature>
<accession>A0A1H8YNQ9</accession>
<evidence type="ECO:0000256" key="3">
    <source>
        <dbReference type="ARBA" id="ARBA00022692"/>
    </source>
</evidence>
<evidence type="ECO:0000256" key="1">
    <source>
        <dbReference type="ARBA" id="ARBA00004651"/>
    </source>
</evidence>